<dbReference type="GO" id="GO:0003677">
    <property type="term" value="F:DNA binding"/>
    <property type="evidence" value="ECO:0007669"/>
    <property type="project" value="UniProtKB-UniRule"/>
</dbReference>
<dbReference type="AlphaFoldDB" id="A0A419AAX2"/>
<dbReference type="InterPro" id="IPR009057">
    <property type="entry name" value="Homeodomain-like_sf"/>
</dbReference>
<feature type="domain" description="HTH tetR-type" evidence="5">
    <location>
        <begin position="48"/>
        <end position="108"/>
    </location>
</feature>
<dbReference type="PANTHER" id="PTHR47506:SF6">
    <property type="entry name" value="HTH-TYPE TRANSCRIPTIONAL REPRESSOR NEMR"/>
    <property type="match status" value="1"/>
</dbReference>
<dbReference type="InterPro" id="IPR036271">
    <property type="entry name" value="Tet_transcr_reg_TetR-rel_C_sf"/>
</dbReference>
<dbReference type="PROSITE" id="PS50977">
    <property type="entry name" value="HTH_TETR_2"/>
    <property type="match status" value="1"/>
</dbReference>
<evidence type="ECO:0000256" key="3">
    <source>
        <dbReference type="ARBA" id="ARBA00023163"/>
    </source>
</evidence>
<dbReference type="SUPFAM" id="SSF48498">
    <property type="entry name" value="Tetracyclin repressor-like, C-terminal domain"/>
    <property type="match status" value="1"/>
</dbReference>
<dbReference type="EMBL" id="QZEW01000010">
    <property type="protein sequence ID" value="RJL20420.1"/>
    <property type="molecule type" value="Genomic_DNA"/>
</dbReference>
<evidence type="ECO:0000256" key="2">
    <source>
        <dbReference type="ARBA" id="ARBA00023125"/>
    </source>
</evidence>
<keyword evidence="3" id="KW-0804">Transcription</keyword>
<organism evidence="6 7">
    <name type="scientific">Paracoccus siganidrum</name>
    <dbReference type="NCBI Taxonomy" id="1276757"/>
    <lineage>
        <taxon>Bacteria</taxon>
        <taxon>Pseudomonadati</taxon>
        <taxon>Pseudomonadota</taxon>
        <taxon>Alphaproteobacteria</taxon>
        <taxon>Rhodobacterales</taxon>
        <taxon>Paracoccaceae</taxon>
        <taxon>Paracoccus</taxon>
    </lineage>
</organism>
<dbReference type="Pfam" id="PF16925">
    <property type="entry name" value="TetR_C_13"/>
    <property type="match status" value="1"/>
</dbReference>
<accession>A0A419AAX2</accession>
<evidence type="ECO:0000259" key="5">
    <source>
        <dbReference type="PROSITE" id="PS50977"/>
    </source>
</evidence>
<evidence type="ECO:0000256" key="1">
    <source>
        <dbReference type="ARBA" id="ARBA00023015"/>
    </source>
</evidence>
<evidence type="ECO:0000256" key="4">
    <source>
        <dbReference type="PROSITE-ProRule" id="PRU00335"/>
    </source>
</evidence>
<feature type="DNA-binding region" description="H-T-H motif" evidence="4">
    <location>
        <begin position="71"/>
        <end position="90"/>
    </location>
</feature>
<dbReference type="PANTHER" id="PTHR47506">
    <property type="entry name" value="TRANSCRIPTIONAL REGULATORY PROTEIN"/>
    <property type="match status" value="1"/>
</dbReference>
<sequence length="240" mass="26875">MGSAWRIASRELGHMSNLDMCPALIPSCAMLDRRNDGVEAVVAYLNRDERRAQILNAVIDIAAREGLMATTVRRIAESLDCSPGQIHHIFPSTDALRAEAVREVWRRLHPQLLEALRQLPPRERLFASLDGCSMTIPDYPAELKDIAKKLWKEAWDIRREGEVREAVHEGLLSWREEITEALHDGIRKGVFPPDLDVPNVSIRLQAACLGYDLLSEIALCGDCAPDTATFIEALMSREGL</sequence>
<keyword evidence="7" id="KW-1185">Reference proteome</keyword>
<evidence type="ECO:0000313" key="6">
    <source>
        <dbReference type="EMBL" id="RJL20420.1"/>
    </source>
</evidence>
<dbReference type="Proteomes" id="UP000283587">
    <property type="component" value="Unassembled WGS sequence"/>
</dbReference>
<gene>
    <name evidence="6" type="ORF">D3P05_03135</name>
</gene>
<dbReference type="InterPro" id="IPR001647">
    <property type="entry name" value="HTH_TetR"/>
</dbReference>
<dbReference type="OrthoDB" id="9809265at2"/>
<dbReference type="Gene3D" id="1.10.357.10">
    <property type="entry name" value="Tetracycline Repressor, domain 2"/>
    <property type="match status" value="1"/>
</dbReference>
<reference evidence="7" key="1">
    <citation type="submission" date="2018-09" db="EMBL/GenBank/DDBJ databases">
        <title>Paracoccus onubensis nov. sp. a moderate halophilic bacterium isolated from Gruta de las Maravillas (Aracena, Spain).</title>
        <authorList>
            <person name="Jurado V."/>
            <person name="Gutierrez-Patricio S."/>
            <person name="Gonzalez-Pimentel J.L."/>
            <person name="Miller A.Z."/>
            <person name="Laiz L."/>
            <person name="Saiz-Jimenez C."/>
        </authorList>
    </citation>
    <scope>NUCLEOTIDE SEQUENCE [LARGE SCALE GENOMIC DNA]</scope>
    <source>
        <strain evidence="7">DSM 26381</strain>
    </source>
</reference>
<dbReference type="SUPFAM" id="SSF46689">
    <property type="entry name" value="Homeodomain-like"/>
    <property type="match status" value="1"/>
</dbReference>
<keyword evidence="1" id="KW-0805">Transcription regulation</keyword>
<comment type="caution">
    <text evidence="6">The sequence shown here is derived from an EMBL/GenBank/DDBJ whole genome shotgun (WGS) entry which is preliminary data.</text>
</comment>
<dbReference type="InterPro" id="IPR011075">
    <property type="entry name" value="TetR_C"/>
</dbReference>
<keyword evidence="2 4" id="KW-0238">DNA-binding</keyword>
<dbReference type="Pfam" id="PF00440">
    <property type="entry name" value="TetR_N"/>
    <property type="match status" value="1"/>
</dbReference>
<proteinExistence type="predicted"/>
<name>A0A419AAX2_9RHOB</name>
<evidence type="ECO:0000313" key="7">
    <source>
        <dbReference type="Proteomes" id="UP000283587"/>
    </source>
</evidence>
<protein>
    <submittedName>
        <fullName evidence="6">TetR family transcriptional regulator</fullName>
    </submittedName>
</protein>